<evidence type="ECO:0000313" key="1">
    <source>
        <dbReference type="EMBL" id="AFK62625.1"/>
    </source>
</evidence>
<sequence length="66" mass="7480">MRLVDFVAELGRYRPGILRCDSSVADIPVSGAFQLNNTDRILEALAQTLPVQIQFRTRYWVTVAAR</sequence>
<reference evidence="2" key="2">
    <citation type="journal article" date="2013" name="PLoS ONE">
        <title>Genome implosion elicits host-confinement in Alcaligenaceae: evidence from the comparative genomics of Tetrathiobacter kashmirensis, a pathogen in the making.</title>
        <authorList>
            <person name="Ghosh W."/>
            <person name="Alam M."/>
            <person name="Roy C."/>
            <person name="Pyne P."/>
            <person name="George A."/>
            <person name="Chakraborty R."/>
            <person name="Majumder S."/>
            <person name="Agarwal A."/>
            <person name="Chakraborty S."/>
            <person name="Majumdar S."/>
            <person name="Gupta S.K."/>
        </authorList>
    </citation>
    <scope>NUCLEOTIDE SEQUENCE [LARGE SCALE GENOMIC DNA]</scope>
    <source>
        <strain evidence="2">WT001</strain>
    </source>
</reference>
<reference evidence="1 2" key="1">
    <citation type="journal article" date="2011" name="J. Bacteriol.">
        <title>Whole-genome shotgun sequencing of the sulfur-oxidizing chemoautotroph Tetrathiobacter kashmirensis.</title>
        <authorList>
            <person name="Ghosh W."/>
            <person name="George A."/>
            <person name="Agarwal A."/>
            <person name="Raj P."/>
            <person name="Alam M."/>
            <person name="Pyne P."/>
            <person name="Das Gupta S.K."/>
        </authorList>
    </citation>
    <scope>NUCLEOTIDE SEQUENCE [LARGE SCALE GENOMIC DNA]</scope>
    <source>
        <strain evidence="1 2">WT001</strain>
    </source>
</reference>
<dbReference type="EMBL" id="CP003555">
    <property type="protein sequence ID" value="AFK62625.1"/>
    <property type="molecule type" value="Genomic_DNA"/>
</dbReference>
<dbReference type="Proteomes" id="UP000005267">
    <property type="component" value="Chromosome"/>
</dbReference>
<protein>
    <submittedName>
        <fullName evidence="1">Fe2+-dicitrate sensor, membrane protein</fullName>
    </submittedName>
</protein>
<evidence type="ECO:0000313" key="2">
    <source>
        <dbReference type="Proteomes" id="UP000005267"/>
    </source>
</evidence>
<dbReference type="KEGG" id="aka:TKWG_12300"/>
<proteinExistence type="predicted"/>
<name>I3UC87_ADVKW</name>
<dbReference type="HOGENOM" id="CLU_193796_0_0_4"/>
<dbReference type="AlphaFoldDB" id="I3UC87"/>
<organism evidence="1 2">
    <name type="scientific">Advenella kashmirensis (strain DSM 17095 / LMG 22695 / WT001)</name>
    <name type="common">Tetrathiobacter kashmirensis</name>
    <dbReference type="NCBI Taxonomy" id="1036672"/>
    <lineage>
        <taxon>Bacteria</taxon>
        <taxon>Pseudomonadati</taxon>
        <taxon>Pseudomonadota</taxon>
        <taxon>Betaproteobacteria</taxon>
        <taxon>Burkholderiales</taxon>
        <taxon>Alcaligenaceae</taxon>
    </lineage>
</organism>
<keyword evidence="2" id="KW-1185">Reference proteome</keyword>
<dbReference type="RefSeq" id="WP_014750716.1">
    <property type="nucleotide sequence ID" value="NC_017964.1"/>
</dbReference>
<accession>I3UC87</accession>
<gene>
    <name evidence="1" type="ordered locus">TKWG_12300</name>
</gene>
<dbReference type="STRING" id="1036672.TKWG_12300"/>